<evidence type="ECO:0000313" key="3">
    <source>
        <dbReference type="EMBL" id="KIY71810.1"/>
    </source>
</evidence>
<proteinExistence type="predicted"/>
<keyword evidence="2" id="KW-0732">Signal</keyword>
<feature type="non-terminal residue" evidence="3">
    <location>
        <position position="1"/>
    </location>
</feature>
<dbReference type="EMBL" id="KN880450">
    <property type="protein sequence ID" value="KIY71810.1"/>
    <property type="molecule type" value="Genomic_DNA"/>
</dbReference>
<feature type="region of interest" description="Disordered" evidence="1">
    <location>
        <begin position="92"/>
        <end position="111"/>
    </location>
</feature>
<dbReference type="OrthoDB" id="2911131at2759"/>
<name>A0A0D7BNP6_9AGAR</name>
<sequence length="518" mass="58862">MTTFAALPIDILLYIFELVSRRPENSLNVAHEPWSLGRVCREWRATLLSTSALWSTVIVTEEAMARGGITNTDILKEYLARSQSHALHIGLHETDRPSGAGSEGEHDPVEDIEPTYEKDKQGQENDTGEIFHAHLLLLLAECHRWKICEMLANRPTYIELSRTTTFDGRNYPLLEEFYLKTSGQSMWAADIRVHSKVVKRMMTAPRLRSLDARDAYLLLCPGNNTTITHLGTRVCNFDEISKLQSYQSLTELHIICDWPYRLSPAFKPITLPNVRKLSSGNSPVLQYLILPNLTTLTLREFERCAPHNLMKFLDHSQCRLDVLSLLSAKLLASVDLTSHHFRSVHRLSVPMGYPHVLECLSYLEDKETLPNLGIVSIMSNPKTGPVFHTSPNFIQPDLPDDLEEQGFGEAYTEERLALMAQRDADPKLLRGSTMNFLKKRFRGGGSLKLVRLCCDVGDLHALLDAGLRELKSEGLLVMLDQLNSNHDGWMWWRGPYWFTHDNYLPSLSMKSEEIILPS</sequence>
<feature type="signal peptide" evidence="2">
    <location>
        <begin position="1"/>
        <end position="21"/>
    </location>
</feature>
<organism evidence="3 4">
    <name type="scientific">Cylindrobasidium torrendii FP15055 ss-10</name>
    <dbReference type="NCBI Taxonomy" id="1314674"/>
    <lineage>
        <taxon>Eukaryota</taxon>
        <taxon>Fungi</taxon>
        <taxon>Dikarya</taxon>
        <taxon>Basidiomycota</taxon>
        <taxon>Agaricomycotina</taxon>
        <taxon>Agaricomycetes</taxon>
        <taxon>Agaricomycetidae</taxon>
        <taxon>Agaricales</taxon>
        <taxon>Marasmiineae</taxon>
        <taxon>Physalacriaceae</taxon>
        <taxon>Cylindrobasidium</taxon>
    </lineage>
</organism>
<gene>
    <name evidence="3" type="ORF">CYLTODRAFT_418524</name>
</gene>
<dbReference type="SUPFAM" id="SSF52058">
    <property type="entry name" value="L domain-like"/>
    <property type="match status" value="1"/>
</dbReference>
<dbReference type="STRING" id="1314674.A0A0D7BNP6"/>
<feature type="chain" id="PRO_5002317244" evidence="2">
    <location>
        <begin position="22"/>
        <end position="518"/>
    </location>
</feature>
<keyword evidence="4" id="KW-1185">Reference proteome</keyword>
<dbReference type="AlphaFoldDB" id="A0A0D7BNP6"/>
<evidence type="ECO:0000313" key="4">
    <source>
        <dbReference type="Proteomes" id="UP000054007"/>
    </source>
</evidence>
<evidence type="ECO:0000256" key="1">
    <source>
        <dbReference type="SAM" id="MobiDB-lite"/>
    </source>
</evidence>
<accession>A0A0D7BNP6</accession>
<reference evidence="3 4" key="1">
    <citation type="journal article" date="2015" name="Fungal Genet. Biol.">
        <title>Evolution of novel wood decay mechanisms in Agaricales revealed by the genome sequences of Fistulina hepatica and Cylindrobasidium torrendii.</title>
        <authorList>
            <person name="Floudas D."/>
            <person name="Held B.W."/>
            <person name="Riley R."/>
            <person name="Nagy L.G."/>
            <person name="Koehler G."/>
            <person name="Ransdell A.S."/>
            <person name="Younus H."/>
            <person name="Chow J."/>
            <person name="Chiniquy J."/>
            <person name="Lipzen A."/>
            <person name="Tritt A."/>
            <person name="Sun H."/>
            <person name="Haridas S."/>
            <person name="LaButti K."/>
            <person name="Ohm R.A."/>
            <person name="Kues U."/>
            <person name="Blanchette R.A."/>
            <person name="Grigoriev I.V."/>
            <person name="Minto R.E."/>
            <person name="Hibbett D.S."/>
        </authorList>
    </citation>
    <scope>NUCLEOTIDE SEQUENCE [LARGE SCALE GENOMIC DNA]</scope>
    <source>
        <strain evidence="3 4">FP15055 ss-10</strain>
    </source>
</reference>
<evidence type="ECO:0000256" key="2">
    <source>
        <dbReference type="SAM" id="SignalP"/>
    </source>
</evidence>
<dbReference type="Proteomes" id="UP000054007">
    <property type="component" value="Unassembled WGS sequence"/>
</dbReference>
<protein>
    <submittedName>
        <fullName evidence="3">Uncharacterized protein</fullName>
    </submittedName>
</protein>